<dbReference type="GO" id="GO:0003723">
    <property type="term" value="F:RNA binding"/>
    <property type="evidence" value="ECO:0007669"/>
    <property type="project" value="UniProtKB-KW"/>
</dbReference>
<reference evidence="3" key="1">
    <citation type="submission" date="2014-09" db="EMBL/GenBank/DDBJ databases">
        <authorList>
            <person name="Magalhaes I.L.F."/>
            <person name="Oliveira U."/>
            <person name="Santos F.R."/>
            <person name="Vidigal T.H.D.A."/>
            <person name="Brescovit A.D."/>
            <person name="Santos A.J."/>
        </authorList>
    </citation>
    <scope>NUCLEOTIDE SEQUENCE</scope>
    <source>
        <tissue evidence="3">Shoot tissue taken approximately 20 cm above the soil surface</tissue>
    </source>
</reference>
<keyword evidence="1" id="KW-0539">Nucleus</keyword>
<dbReference type="InterPro" id="IPR035369">
    <property type="entry name" value="Nrap_D4"/>
</dbReference>
<dbReference type="PANTHER" id="PTHR17972:SF0">
    <property type="entry name" value="NUCLEOLAR PROTEIN 6"/>
    <property type="match status" value="1"/>
</dbReference>
<dbReference type="AlphaFoldDB" id="A0A0A9GDQ3"/>
<dbReference type="GO" id="GO:0032545">
    <property type="term" value="C:CURI complex"/>
    <property type="evidence" value="ECO:0007669"/>
    <property type="project" value="TreeGrafter"/>
</dbReference>
<evidence type="ECO:0000259" key="2">
    <source>
        <dbReference type="Pfam" id="PF17405"/>
    </source>
</evidence>
<accession>A0A0A9GDQ3</accession>
<dbReference type="GO" id="GO:0006409">
    <property type="term" value="P:tRNA export from nucleus"/>
    <property type="evidence" value="ECO:0007669"/>
    <property type="project" value="TreeGrafter"/>
</dbReference>
<dbReference type="Pfam" id="PF17405">
    <property type="entry name" value="Nrap_D4"/>
    <property type="match status" value="1"/>
</dbReference>
<name>A0A0A9GDQ3_ARUDO</name>
<sequence length="110" mass="12263">MIQLEGSGNRPLDPVAMEKTKSAFLLKIGESLEDQGMFVSASEDEVNVLTSGYSFLLKIFHERGLMQKQAGDVNTQNAPSEDKMLFLRSQHSSMINGLHGRFQMYGPVVR</sequence>
<dbReference type="GO" id="GO:0034456">
    <property type="term" value="C:UTP-C complex"/>
    <property type="evidence" value="ECO:0007669"/>
    <property type="project" value="TreeGrafter"/>
</dbReference>
<protein>
    <recommendedName>
        <fullName evidence="2">Nrap protein domain-containing protein</fullName>
    </recommendedName>
</protein>
<keyword evidence="1" id="KW-0694">RNA-binding</keyword>
<feature type="domain" description="Nrap protein" evidence="2">
    <location>
        <begin position="1"/>
        <end position="99"/>
    </location>
</feature>
<proteinExistence type="inferred from homology"/>
<dbReference type="InterPro" id="IPR005554">
    <property type="entry name" value="NOL6/Upt22"/>
</dbReference>
<dbReference type="PANTHER" id="PTHR17972">
    <property type="entry name" value="NUCLEOLAR RNA-ASSOCIATED PROTEIN"/>
    <property type="match status" value="1"/>
</dbReference>
<comment type="subcellular location">
    <subcellularLocation>
        <location evidence="1">Nucleus</location>
        <location evidence="1">Nucleolus</location>
    </subcellularLocation>
</comment>
<dbReference type="GO" id="GO:0032040">
    <property type="term" value="C:small-subunit processome"/>
    <property type="evidence" value="ECO:0007669"/>
    <property type="project" value="TreeGrafter"/>
</dbReference>
<dbReference type="GO" id="GO:0006364">
    <property type="term" value="P:rRNA processing"/>
    <property type="evidence" value="ECO:0007669"/>
    <property type="project" value="TreeGrafter"/>
</dbReference>
<organism evidence="3">
    <name type="scientific">Arundo donax</name>
    <name type="common">Giant reed</name>
    <name type="synonym">Donax arundinaceus</name>
    <dbReference type="NCBI Taxonomy" id="35708"/>
    <lineage>
        <taxon>Eukaryota</taxon>
        <taxon>Viridiplantae</taxon>
        <taxon>Streptophyta</taxon>
        <taxon>Embryophyta</taxon>
        <taxon>Tracheophyta</taxon>
        <taxon>Spermatophyta</taxon>
        <taxon>Magnoliopsida</taxon>
        <taxon>Liliopsida</taxon>
        <taxon>Poales</taxon>
        <taxon>Poaceae</taxon>
        <taxon>PACMAD clade</taxon>
        <taxon>Arundinoideae</taxon>
        <taxon>Arundineae</taxon>
        <taxon>Arundo</taxon>
    </lineage>
</organism>
<evidence type="ECO:0000256" key="1">
    <source>
        <dbReference type="RuleBase" id="RU364032"/>
    </source>
</evidence>
<dbReference type="EMBL" id="GBRH01174681">
    <property type="protein sequence ID" value="JAE23215.1"/>
    <property type="molecule type" value="Transcribed_RNA"/>
</dbReference>
<reference evidence="3" key="2">
    <citation type="journal article" date="2015" name="Data Brief">
        <title>Shoot transcriptome of the giant reed, Arundo donax.</title>
        <authorList>
            <person name="Barrero R.A."/>
            <person name="Guerrero F.D."/>
            <person name="Moolhuijzen P."/>
            <person name="Goolsby J.A."/>
            <person name="Tidwell J."/>
            <person name="Bellgard S.E."/>
            <person name="Bellgard M.I."/>
        </authorList>
    </citation>
    <scope>NUCLEOTIDE SEQUENCE</scope>
    <source>
        <tissue evidence="3">Shoot tissue taken approximately 20 cm above the soil surface</tissue>
    </source>
</reference>
<comment type="similarity">
    <text evidence="1">Belongs to the NRAP family.</text>
</comment>
<evidence type="ECO:0000313" key="3">
    <source>
        <dbReference type="EMBL" id="JAE23215.1"/>
    </source>
</evidence>